<sequence>KIAVPIHYGSVVGTKQDATDFIKLLHPEIKGIILMKQ</sequence>
<name>K1SG97_9ZZZZ</name>
<reference evidence="1" key="1">
    <citation type="journal article" date="2013" name="Environ. Microbiol.">
        <title>Microbiota from the distal guts of lean and obese adolescents exhibit partial functional redundancy besides clear differences in community structure.</title>
        <authorList>
            <person name="Ferrer M."/>
            <person name="Ruiz A."/>
            <person name="Lanza F."/>
            <person name="Haange S.B."/>
            <person name="Oberbach A."/>
            <person name="Till H."/>
            <person name="Bargiela R."/>
            <person name="Campoy C."/>
            <person name="Segura M.T."/>
            <person name="Richter M."/>
            <person name="von Bergen M."/>
            <person name="Seifert J."/>
            <person name="Suarez A."/>
        </authorList>
    </citation>
    <scope>NUCLEOTIDE SEQUENCE</scope>
</reference>
<organism evidence="1">
    <name type="scientific">human gut metagenome</name>
    <dbReference type="NCBI Taxonomy" id="408170"/>
    <lineage>
        <taxon>unclassified sequences</taxon>
        <taxon>metagenomes</taxon>
        <taxon>organismal metagenomes</taxon>
    </lineage>
</organism>
<feature type="non-terminal residue" evidence="1">
    <location>
        <position position="1"/>
    </location>
</feature>
<evidence type="ECO:0000313" key="1">
    <source>
        <dbReference type="EMBL" id="EKC56558.1"/>
    </source>
</evidence>
<gene>
    <name evidence="1" type="ORF">OBE_11001</name>
</gene>
<proteinExistence type="predicted"/>
<protein>
    <submittedName>
        <fullName evidence="1">Uncharacterized protein</fullName>
    </submittedName>
</protein>
<dbReference type="EMBL" id="AJWZ01007562">
    <property type="protein sequence ID" value="EKC56558.1"/>
    <property type="molecule type" value="Genomic_DNA"/>
</dbReference>
<dbReference type="AlphaFoldDB" id="K1SG97"/>
<comment type="caution">
    <text evidence="1">The sequence shown here is derived from an EMBL/GenBank/DDBJ whole genome shotgun (WGS) entry which is preliminary data.</text>
</comment>
<accession>K1SG97</accession>